<organism evidence="10 11">
    <name type="scientific">Oedothorax gibbosus</name>
    <dbReference type="NCBI Taxonomy" id="931172"/>
    <lineage>
        <taxon>Eukaryota</taxon>
        <taxon>Metazoa</taxon>
        <taxon>Ecdysozoa</taxon>
        <taxon>Arthropoda</taxon>
        <taxon>Chelicerata</taxon>
        <taxon>Arachnida</taxon>
        <taxon>Araneae</taxon>
        <taxon>Araneomorphae</taxon>
        <taxon>Entelegynae</taxon>
        <taxon>Araneoidea</taxon>
        <taxon>Linyphiidae</taxon>
        <taxon>Erigoninae</taxon>
        <taxon>Oedothorax</taxon>
    </lineage>
</organism>
<comment type="subcellular location">
    <subcellularLocation>
        <location evidence="1 9">Membrane</location>
        <topology evidence="1 9">Single-pass type II membrane protein</topology>
    </subcellularLocation>
</comment>
<dbReference type="EC" id="2.8.2.-" evidence="9"/>
<accession>A0AAV6VHG7</accession>
<dbReference type="GO" id="GO:0017095">
    <property type="term" value="F:heparan sulfate 6-sulfotransferase activity"/>
    <property type="evidence" value="ECO:0007669"/>
    <property type="project" value="TreeGrafter"/>
</dbReference>
<keyword evidence="8" id="KW-0325">Glycoprotein</keyword>
<dbReference type="Proteomes" id="UP000827092">
    <property type="component" value="Unassembled WGS sequence"/>
</dbReference>
<evidence type="ECO:0000313" key="11">
    <source>
        <dbReference type="Proteomes" id="UP000827092"/>
    </source>
</evidence>
<dbReference type="Pfam" id="PF03567">
    <property type="entry name" value="Sulfotransfer_2"/>
    <property type="match status" value="1"/>
</dbReference>
<dbReference type="EMBL" id="JAFNEN010000093">
    <property type="protein sequence ID" value="KAG8195101.1"/>
    <property type="molecule type" value="Genomic_DNA"/>
</dbReference>
<keyword evidence="7 9" id="KW-0472">Membrane</keyword>
<dbReference type="PANTHER" id="PTHR12812:SF0">
    <property type="entry name" value="HEPARAN-SULFATE 6-O-SULFOTRANSFERASE"/>
    <property type="match status" value="1"/>
</dbReference>
<keyword evidence="3 9" id="KW-0808">Transferase</keyword>
<protein>
    <recommendedName>
        <fullName evidence="9">Heparan-sulfate 6-O-sulfotransferase</fullName>
        <ecNumber evidence="9">2.8.2.-</ecNumber>
    </recommendedName>
</protein>
<dbReference type="FunFam" id="3.40.50.300:FF:000347">
    <property type="entry name" value="Heparan-sulfate 6-O-sulfotransferase"/>
    <property type="match status" value="1"/>
</dbReference>
<evidence type="ECO:0000256" key="5">
    <source>
        <dbReference type="ARBA" id="ARBA00022968"/>
    </source>
</evidence>
<evidence type="ECO:0000256" key="8">
    <source>
        <dbReference type="ARBA" id="ARBA00023180"/>
    </source>
</evidence>
<keyword evidence="11" id="KW-1185">Reference proteome</keyword>
<sequence>MGKPLSFLSHPLIGKSDMYRMNKLSFEDMLKEPDFEFDIKGSDVIVFLHIQKTGGTAFGKHLVKNLALEQPCSCKKGRKKCKCSRPHSEDKLWLFSRYSTGWKCGLHADWTELTNCVDSAMDQTERKSSKRRYFYISLLRDPISRFLSEYKHVQRGATWKTARHLCGGRLPTKEELPSCFDGKDWSDVTLEQFLSCKSNLAMNRQTRMLADLTLVGCYNETVMTKRQREVMMLASAKQNLQRMAFFGLCEFQKLTQYLFENTFHLQFLQPFQQLNETRSSATLAEISKEDLQRVKDLNRLDLELYNFAKSLLMQRFTQLKKSNVNYEIEMEGQRIIDQIFESDT</sequence>
<evidence type="ECO:0000256" key="2">
    <source>
        <dbReference type="ARBA" id="ARBA00010109"/>
    </source>
</evidence>
<proteinExistence type="inferred from homology"/>
<dbReference type="SUPFAM" id="SSF52540">
    <property type="entry name" value="P-loop containing nucleoside triphosphate hydrolases"/>
    <property type="match status" value="1"/>
</dbReference>
<keyword evidence="6" id="KW-1133">Transmembrane helix</keyword>
<reference evidence="10 11" key="1">
    <citation type="journal article" date="2022" name="Nat. Ecol. Evol.">
        <title>A masculinizing supergene underlies an exaggerated male reproductive morph in a spider.</title>
        <authorList>
            <person name="Hendrickx F."/>
            <person name="De Corte Z."/>
            <person name="Sonet G."/>
            <person name="Van Belleghem S.M."/>
            <person name="Kostlbacher S."/>
            <person name="Vangestel C."/>
        </authorList>
    </citation>
    <scope>NUCLEOTIDE SEQUENCE [LARGE SCALE GENOMIC DNA]</scope>
    <source>
        <strain evidence="10">W744_W776</strain>
    </source>
</reference>
<evidence type="ECO:0000256" key="7">
    <source>
        <dbReference type="ARBA" id="ARBA00023136"/>
    </source>
</evidence>
<evidence type="ECO:0000256" key="1">
    <source>
        <dbReference type="ARBA" id="ARBA00004606"/>
    </source>
</evidence>
<dbReference type="PANTHER" id="PTHR12812">
    <property type="entry name" value="HEPARAN SULFATE 6-O-SULFOTRANSFERASE 3"/>
    <property type="match status" value="1"/>
</dbReference>
<dbReference type="Gene3D" id="3.40.50.300">
    <property type="entry name" value="P-loop containing nucleotide triphosphate hydrolases"/>
    <property type="match status" value="1"/>
</dbReference>
<name>A0AAV6VHG7_9ARAC</name>
<comment type="function">
    <text evidence="9">6-O-sulfation enzyme which catalyzes the transfer of sulfate from 3'-phosphoadenosine 5'-phosphosulfate (PAPS) to position 6 of the N-sulfoglucosamine residue (GlcNS) of heparan sulfate.</text>
</comment>
<evidence type="ECO:0000256" key="9">
    <source>
        <dbReference type="RuleBase" id="RU364122"/>
    </source>
</evidence>
<dbReference type="AlphaFoldDB" id="A0AAV6VHG7"/>
<evidence type="ECO:0000256" key="6">
    <source>
        <dbReference type="ARBA" id="ARBA00022989"/>
    </source>
</evidence>
<keyword evidence="5 9" id="KW-0735">Signal-anchor</keyword>
<comment type="caution">
    <text evidence="10">The sequence shown here is derived from an EMBL/GenBank/DDBJ whole genome shotgun (WGS) entry which is preliminary data.</text>
</comment>
<dbReference type="GO" id="GO:0016020">
    <property type="term" value="C:membrane"/>
    <property type="evidence" value="ECO:0007669"/>
    <property type="project" value="UniProtKB-SubCell"/>
</dbReference>
<evidence type="ECO:0000256" key="4">
    <source>
        <dbReference type="ARBA" id="ARBA00022692"/>
    </source>
</evidence>
<comment type="similarity">
    <text evidence="2 9">Belongs to the sulfotransferase 6 family.</text>
</comment>
<comment type="catalytic activity">
    <reaction evidence="9">
        <text>alpha-D-glucosaminyl-[heparan sulfate](n) + 3'-phosphoadenylyl sulfate = 6-sulfo-alpha-D-glucosaminyl-[heparan sulfate](n) + adenosine 3',5'-bisphosphate + H(+)</text>
        <dbReference type="Rhea" id="RHEA:56604"/>
        <dbReference type="Rhea" id="RHEA-COMP:9830"/>
        <dbReference type="Rhea" id="RHEA-COMP:14621"/>
        <dbReference type="ChEBI" id="CHEBI:15378"/>
        <dbReference type="ChEBI" id="CHEBI:58339"/>
        <dbReference type="ChEBI" id="CHEBI:58343"/>
        <dbReference type="ChEBI" id="CHEBI:58388"/>
        <dbReference type="ChEBI" id="CHEBI:140604"/>
    </reaction>
</comment>
<dbReference type="InterPro" id="IPR027417">
    <property type="entry name" value="P-loop_NTPase"/>
</dbReference>
<gene>
    <name evidence="10" type="ORF">JTE90_013579</name>
</gene>
<dbReference type="InterPro" id="IPR010635">
    <property type="entry name" value="Heparan_SO4-6-sulfoTrfase"/>
</dbReference>
<evidence type="ECO:0000313" key="10">
    <source>
        <dbReference type="EMBL" id="KAG8195101.1"/>
    </source>
</evidence>
<dbReference type="InterPro" id="IPR005331">
    <property type="entry name" value="Sulfotransferase"/>
</dbReference>
<evidence type="ECO:0000256" key="3">
    <source>
        <dbReference type="ARBA" id="ARBA00022679"/>
    </source>
</evidence>
<keyword evidence="4" id="KW-0812">Transmembrane</keyword>